<dbReference type="Proteomes" id="UP000792457">
    <property type="component" value="Unassembled WGS sequence"/>
</dbReference>
<reference evidence="3" key="2">
    <citation type="submission" date="2017-10" db="EMBL/GenBank/DDBJ databases">
        <title>Ladona fulva Genome sequencing and assembly.</title>
        <authorList>
            <person name="Murali S."/>
            <person name="Richards S."/>
            <person name="Bandaranaike D."/>
            <person name="Bellair M."/>
            <person name="Blankenburg K."/>
            <person name="Chao H."/>
            <person name="Dinh H."/>
            <person name="Doddapaneni H."/>
            <person name="Dugan-Rocha S."/>
            <person name="Elkadiri S."/>
            <person name="Gnanaolivu R."/>
            <person name="Hernandez B."/>
            <person name="Skinner E."/>
            <person name="Javaid M."/>
            <person name="Lee S."/>
            <person name="Li M."/>
            <person name="Ming W."/>
            <person name="Munidasa M."/>
            <person name="Muniz J."/>
            <person name="Nguyen L."/>
            <person name="Hughes D."/>
            <person name="Osuji N."/>
            <person name="Pu L.-L."/>
            <person name="Puazo M."/>
            <person name="Qu C."/>
            <person name="Quiroz J."/>
            <person name="Raj R."/>
            <person name="Weissenberger G."/>
            <person name="Xin Y."/>
            <person name="Zou X."/>
            <person name="Han Y."/>
            <person name="Worley K."/>
            <person name="Muzny D."/>
            <person name="Gibbs R."/>
        </authorList>
    </citation>
    <scope>NUCLEOTIDE SEQUENCE</scope>
    <source>
        <strain evidence="3">Sampled in the wild</strain>
    </source>
</reference>
<comment type="caution">
    <text evidence="3">The sequence shown here is derived from an EMBL/GenBank/DDBJ whole genome shotgun (WGS) entry which is preliminary data.</text>
</comment>
<dbReference type="InterPro" id="IPR036179">
    <property type="entry name" value="Ig-like_dom_sf"/>
</dbReference>
<dbReference type="OrthoDB" id="6343941at2759"/>
<name>A0A8K0NZJ9_LADFU</name>
<dbReference type="Gene3D" id="2.60.40.10">
    <property type="entry name" value="Immunoglobulins"/>
    <property type="match status" value="1"/>
</dbReference>
<dbReference type="PANTHER" id="PTHR21261:SF15">
    <property type="entry name" value="BEATEN PATH IIIA, ISOFORM D-RELATED"/>
    <property type="match status" value="1"/>
</dbReference>
<protein>
    <recommendedName>
        <fullName evidence="2">Ig-like domain-containing protein</fullName>
    </recommendedName>
</protein>
<dbReference type="InterPro" id="IPR013783">
    <property type="entry name" value="Ig-like_fold"/>
</dbReference>
<dbReference type="EMBL" id="KZ308346">
    <property type="protein sequence ID" value="KAG8227871.1"/>
    <property type="molecule type" value="Genomic_DNA"/>
</dbReference>
<organism evidence="3 4">
    <name type="scientific">Ladona fulva</name>
    <name type="common">Scarce chaser dragonfly</name>
    <name type="synonym">Libellula fulva</name>
    <dbReference type="NCBI Taxonomy" id="123851"/>
    <lineage>
        <taxon>Eukaryota</taxon>
        <taxon>Metazoa</taxon>
        <taxon>Ecdysozoa</taxon>
        <taxon>Arthropoda</taxon>
        <taxon>Hexapoda</taxon>
        <taxon>Insecta</taxon>
        <taxon>Pterygota</taxon>
        <taxon>Palaeoptera</taxon>
        <taxon>Odonata</taxon>
        <taxon>Epiprocta</taxon>
        <taxon>Anisoptera</taxon>
        <taxon>Libelluloidea</taxon>
        <taxon>Libellulidae</taxon>
        <taxon>Ladona</taxon>
    </lineage>
</organism>
<dbReference type="Pfam" id="PF08205">
    <property type="entry name" value="C2-set_2"/>
    <property type="match status" value="1"/>
</dbReference>
<accession>A0A8K0NZJ9</accession>
<dbReference type="AlphaFoldDB" id="A0A8K0NZJ9"/>
<gene>
    <name evidence="3" type="ORF">J437_LFUL007181</name>
</gene>
<evidence type="ECO:0000259" key="2">
    <source>
        <dbReference type="PROSITE" id="PS50835"/>
    </source>
</evidence>
<proteinExistence type="predicted"/>
<evidence type="ECO:0000313" key="4">
    <source>
        <dbReference type="Proteomes" id="UP000792457"/>
    </source>
</evidence>
<keyword evidence="4" id="KW-1185">Reference proteome</keyword>
<dbReference type="SUPFAM" id="SSF48726">
    <property type="entry name" value="Immunoglobulin"/>
    <property type="match status" value="1"/>
</dbReference>
<sequence length="189" mass="20904">MVRANCTAQRSYPPVNLTWMVNGKQVRGRHVRRYPLRRDEGNATTSTLGLEVEAGSSTFRRGRLTLRCQATLLSAYNASAELVIEEERPRLASVLGTRESSSAPASGPALASPASSSISIATASKYHTAFLMTIASVADCLLRLKANRRHLVDFNEKGIRKKERAVPECLEQGRKWVGKEFQWGDKTEV</sequence>
<dbReference type="InterPro" id="IPR013162">
    <property type="entry name" value="CD80_C2-set"/>
</dbReference>
<evidence type="ECO:0000256" key="1">
    <source>
        <dbReference type="ARBA" id="ARBA00023157"/>
    </source>
</evidence>
<evidence type="ECO:0000313" key="3">
    <source>
        <dbReference type="EMBL" id="KAG8227871.1"/>
    </source>
</evidence>
<keyword evidence="1" id="KW-1015">Disulfide bond</keyword>
<reference evidence="3" key="1">
    <citation type="submission" date="2013-04" db="EMBL/GenBank/DDBJ databases">
        <authorList>
            <person name="Qu J."/>
            <person name="Murali S.C."/>
            <person name="Bandaranaike D."/>
            <person name="Bellair M."/>
            <person name="Blankenburg K."/>
            <person name="Chao H."/>
            <person name="Dinh H."/>
            <person name="Doddapaneni H."/>
            <person name="Downs B."/>
            <person name="Dugan-Rocha S."/>
            <person name="Elkadiri S."/>
            <person name="Gnanaolivu R.D."/>
            <person name="Hernandez B."/>
            <person name="Javaid M."/>
            <person name="Jayaseelan J.C."/>
            <person name="Lee S."/>
            <person name="Li M."/>
            <person name="Ming W."/>
            <person name="Munidasa M."/>
            <person name="Muniz J."/>
            <person name="Nguyen L."/>
            <person name="Ongeri F."/>
            <person name="Osuji N."/>
            <person name="Pu L.-L."/>
            <person name="Puazo M."/>
            <person name="Qu C."/>
            <person name="Quiroz J."/>
            <person name="Raj R."/>
            <person name="Weissenberger G."/>
            <person name="Xin Y."/>
            <person name="Zou X."/>
            <person name="Han Y."/>
            <person name="Richards S."/>
            <person name="Worley K."/>
            <person name="Muzny D."/>
            <person name="Gibbs R."/>
        </authorList>
    </citation>
    <scope>NUCLEOTIDE SEQUENCE</scope>
    <source>
        <strain evidence="3">Sampled in the wild</strain>
    </source>
</reference>
<feature type="domain" description="Ig-like" evidence="2">
    <location>
        <begin position="1"/>
        <end position="85"/>
    </location>
</feature>
<dbReference type="InterPro" id="IPR007110">
    <property type="entry name" value="Ig-like_dom"/>
</dbReference>
<dbReference type="PROSITE" id="PS50835">
    <property type="entry name" value="IG_LIKE"/>
    <property type="match status" value="1"/>
</dbReference>
<dbReference type="PANTHER" id="PTHR21261">
    <property type="entry name" value="BEAT PROTEIN"/>
    <property type="match status" value="1"/>
</dbReference>